<reference evidence="2 3" key="1">
    <citation type="submission" date="2019-11" db="EMBL/GenBank/DDBJ databases">
        <authorList>
            <person name="Yuan L."/>
        </authorList>
    </citation>
    <scope>NUCLEOTIDE SEQUENCE [LARGE SCALE GENOMIC DNA]</scope>
    <source>
        <strain evidence="2 3">TRM43335</strain>
    </source>
</reference>
<protein>
    <recommendedName>
        <fullName evidence="1">AMIN-like domain-containing protein</fullName>
    </recommendedName>
</protein>
<dbReference type="RefSeq" id="WP_155070945.1">
    <property type="nucleotide sequence ID" value="NZ_WIXO01000001.1"/>
</dbReference>
<organism evidence="2 3">
    <name type="scientific">Streptomyces taklimakanensis</name>
    <dbReference type="NCBI Taxonomy" id="2569853"/>
    <lineage>
        <taxon>Bacteria</taxon>
        <taxon>Bacillati</taxon>
        <taxon>Actinomycetota</taxon>
        <taxon>Actinomycetes</taxon>
        <taxon>Kitasatosporales</taxon>
        <taxon>Streptomycetaceae</taxon>
        <taxon>Streptomyces</taxon>
    </lineage>
</organism>
<dbReference type="InterPro" id="IPR056303">
    <property type="entry name" value="AMIN-like"/>
</dbReference>
<keyword evidence="3" id="KW-1185">Reference proteome</keyword>
<evidence type="ECO:0000313" key="3">
    <source>
        <dbReference type="Proteomes" id="UP000473014"/>
    </source>
</evidence>
<dbReference type="AlphaFoldDB" id="A0A6G2BBJ9"/>
<feature type="domain" description="AMIN-like" evidence="1">
    <location>
        <begin position="25"/>
        <end position="149"/>
    </location>
</feature>
<dbReference type="EMBL" id="WIXO01000001">
    <property type="protein sequence ID" value="MTE19651.1"/>
    <property type="molecule type" value="Genomic_DNA"/>
</dbReference>
<sequence>MADAPRDASRKAGEGRGADVTELAALTEVRVGVHDTYDRVVLDFEGGAPAYTAEYVEALHQDGSGQVVPVEGEHRIMIVLDRARPEHPDREFDPGPRATTTSTVRGLELVSYFEGSTRFGIGVDTRRGDGRPGFRVTAGEDKLIVDIAHEAAGRTG</sequence>
<dbReference type="Pfam" id="PF24837">
    <property type="entry name" value="AMIN-like"/>
    <property type="match status" value="1"/>
</dbReference>
<accession>A0A6G2BBJ9</accession>
<dbReference type="OrthoDB" id="3393679at2"/>
<evidence type="ECO:0000259" key="1">
    <source>
        <dbReference type="Pfam" id="PF24837"/>
    </source>
</evidence>
<proteinExistence type="predicted"/>
<gene>
    <name evidence="2" type="ORF">F0L17_11025</name>
</gene>
<comment type="caution">
    <text evidence="2">The sequence shown here is derived from an EMBL/GenBank/DDBJ whole genome shotgun (WGS) entry which is preliminary data.</text>
</comment>
<dbReference type="Proteomes" id="UP000473014">
    <property type="component" value="Unassembled WGS sequence"/>
</dbReference>
<evidence type="ECO:0000313" key="2">
    <source>
        <dbReference type="EMBL" id="MTE19651.1"/>
    </source>
</evidence>
<name>A0A6G2BBJ9_9ACTN</name>